<dbReference type="GO" id="GO:0005829">
    <property type="term" value="C:cytosol"/>
    <property type="evidence" value="ECO:0007669"/>
    <property type="project" value="TreeGrafter"/>
</dbReference>
<keyword evidence="5" id="KW-1185">Reference proteome</keyword>
<dbReference type="SUPFAM" id="SSF53383">
    <property type="entry name" value="PLP-dependent transferases"/>
    <property type="match status" value="1"/>
</dbReference>
<evidence type="ECO:0000313" key="5">
    <source>
        <dbReference type="Proteomes" id="UP001056384"/>
    </source>
</evidence>
<keyword evidence="2" id="KW-0663">Pyridoxal phosphate</keyword>
<accession>A0A9Q9EIP7</accession>
<dbReference type="AlphaFoldDB" id="A0A9Q9EIP7"/>
<evidence type="ECO:0000256" key="2">
    <source>
        <dbReference type="ARBA" id="ARBA00022898"/>
    </source>
</evidence>
<dbReference type="Pfam" id="PF00202">
    <property type="entry name" value="Aminotran_3"/>
    <property type="match status" value="1"/>
</dbReference>
<keyword evidence="4" id="KW-0032">Aminotransferase</keyword>
<dbReference type="InterPro" id="IPR005814">
    <property type="entry name" value="Aminotrans_3"/>
</dbReference>
<dbReference type="Gene3D" id="3.90.1150.10">
    <property type="entry name" value="Aspartate Aminotransferase, domain 1"/>
    <property type="match status" value="1"/>
</dbReference>
<feature type="region of interest" description="Disordered" evidence="3">
    <location>
        <begin position="21"/>
        <end position="42"/>
    </location>
</feature>
<sequence length="184" mass="19039">MSATTMTETACGPTQLGTTAQAAASLTTSPEDNPKTSSSILHSSISTLPPQITSASGLYLHTSCGLSILDATGGAAVACLGHAHPRILSSINRQLSSGVAYAYAPFFRTAPAEALASRLSASTGGQMSKVFIVSSGTEAVEAGLKLARQYFVEKEGKDTKRRRFVAREGSYHGNTHGALAMGDM</sequence>
<dbReference type="InterPro" id="IPR015421">
    <property type="entry name" value="PyrdxlP-dep_Trfase_major"/>
</dbReference>
<comment type="similarity">
    <text evidence="1">Belongs to the class-III pyridoxal-phosphate-dependent aminotransferase family.</text>
</comment>
<reference evidence="4" key="1">
    <citation type="submission" date="2022-06" db="EMBL/GenBank/DDBJ databases">
        <title>Complete genome sequences of two strains of the flax pathogen Septoria linicola.</title>
        <authorList>
            <person name="Lapalu N."/>
            <person name="Simon A."/>
            <person name="Demenou B."/>
            <person name="Paumier D."/>
            <person name="Guillot M.-P."/>
            <person name="Gout L."/>
            <person name="Valade R."/>
        </authorList>
    </citation>
    <scope>NUCLEOTIDE SEQUENCE</scope>
    <source>
        <strain evidence="4">SE15195</strain>
    </source>
</reference>
<evidence type="ECO:0000313" key="4">
    <source>
        <dbReference type="EMBL" id="USW50568.1"/>
    </source>
</evidence>
<dbReference type="GO" id="GO:0030170">
    <property type="term" value="F:pyridoxal phosphate binding"/>
    <property type="evidence" value="ECO:0007669"/>
    <property type="project" value="InterPro"/>
</dbReference>
<dbReference type="Gene3D" id="3.40.640.10">
    <property type="entry name" value="Type I PLP-dependent aspartate aminotransferase-like (Major domain)"/>
    <property type="match status" value="1"/>
</dbReference>
<dbReference type="InterPro" id="IPR015422">
    <property type="entry name" value="PyrdxlP-dep_Trfase_small"/>
</dbReference>
<dbReference type="Proteomes" id="UP001056384">
    <property type="component" value="Chromosome 3"/>
</dbReference>
<name>A0A9Q9EIP7_9PEZI</name>
<dbReference type="EMBL" id="CP099420">
    <property type="protein sequence ID" value="USW50568.1"/>
    <property type="molecule type" value="Genomic_DNA"/>
</dbReference>
<protein>
    <submittedName>
        <fullName evidence="4">Aminotransferase class-III, pyridoxal phosphate-dependent transferase, major</fullName>
    </submittedName>
</protein>
<dbReference type="PANTHER" id="PTHR43094">
    <property type="entry name" value="AMINOTRANSFERASE"/>
    <property type="match status" value="1"/>
</dbReference>
<dbReference type="InterPro" id="IPR015424">
    <property type="entry name" value="PyrdxlP-dep_Trfase"/>
</dbReference>
<proteinExistence type="inferred from homology"/>
<evidence type="ECO:0000256" key="1">
    <source>
        <dbReference type="ARBA" id="ARBA00008954"/>
    </source>
</evidence>
<evidence type="ECO:0000256" key="3">
    <source>
        <dbReference type="SAM" id="MobiDB-lite"/>
    </source>
</evidence>
<dbReference type="GO" id="GO:0008483">
    <property type="term" value="F:transaminase activity"/>
    <property type="evidence" value="ECO:0007669"/>
    <property type="project" value="UniProtKB-KW"/>
</dbReference>
<gene>
    <name evidence="4" type="ORF">Slin15195_G038870</name>
</gene>
<organism evidence="4 5">
    <name type="scientific">Septoria linicola</name>
    <dbReference type="NCBI Taxonomy" id="215465"/>
    <lineage>
        <taxon>Eukaryota</taxon>
        <taxon>Fungi</taxon>
        <taxon>Dikarya</taxon>
        <taxon>Ascomycota</taxon>
        <taxon>Pezizomycotina</taxon>
        <taxon>Dothideomycetes</taxon>
        <taxon>Dothideomycetidae</taxon>
        <taxon>Mycosphaerellales</taxon>
        <taxon>Mycosphaerellaceae</taxon>
        <taxon>Septoria</taxon>
    </lineage>
</organism>
<keyword evidence="4" id="KW-0808">Transferase</keyword>
<dbReference type="PANTHER" id="PTHR43094:SF1">
    <property type="entry name" value="AMINOTRANSFERASE CLASS-III"/>
    <property type="match status" value="1"/>
</dbReference>